<dbReference type="FunFam" id="3.40.50.300:FF:000016">
    <property type="entry name" value="Oligopeptide ABC transporter ATP-binding component"/>
    <property type="match status" value="1"/>
</dbReference>
<dbReference type="InterPro" id="IPR003593">
    <property type="entry name" value="AAA+_ATPase"/>
</dbReference>
<dbReference type="NCBIfam" id="NF007739">
    <property type="entry name" value="PRK10419.1"/>
    <property type="match status" value="2"/>
</dbReference>
<dbReference type="InterPro" id="IPR017871">
    <property type="entry name" value="ABC_transporter-like_CS"/>
</dbReference>
<comment type="caution">
    <text evidence="10">The sequence shown here is derived from an EMBL/GenBank/DDBJ whole genome shotgun (WGS) entry which is preliminary data.</text>
</comment>
<dbReference type="AlphaFoldDB" id="A0A6G4UYY2"/>
<sequence length="563" mass="60180">MTAKTLLEVENLEVAFGGSPAVRGAGLTLLPGERVAVVGESGSGKSTMAHAVLGLLPGSGRVTGGAIRLRGEDITRAPEKRLRQLRGRAFGLVPQDPMTNLNPVARVGRQVAETLLTHGLADRREAPARAVELLARTGLPEPERRARQYPHELSGGQRQRVLIAIGLACRPDLLIADEPTSALDVTVQKQILDHLDELTRELGTALLLITHDLGLAADRADRVVVMSRGTVVETGSAEQVLTAPEHEYTRRLVAAAPSLSTAVRDTARDRSPVPAEPVPANPSVKTAPAPAPDADPPLKTAPLLTVEHVTKDYRIRRGAPFRAVDDVSFTIERGRTMAIVGESGSGKTTTARMVLGLLPVTGGSIRLDGTEISGAVALRGPERRAARRAMQPVLQDPYGSLDPTFTVERLIAEPLTVFGVGDRAARRARVTELLDQVALPAALAQRYPNELSGGQRQRVAIARALALEPRLVVCDEAVSALDVLVQDQILRLLRSLQDELGIGYLFISHDLAVVRSIAHDVVVMREGRVEEQGPVADVLDSPSAPYTRQLLASIPGTGRPPTE</sequence>
<dbReference type="Pfam" id="PF00005">
    <property type="entry name" value="ABC_tran"/>
    <property type="match status" value="2"/>
</dbReference>
<dbReference type="CDD" id="cd03257">
    <property type="entry name" value="ABC_NikE_OppD_transporters"/>
    <property type="match status" value="2"/>
</dbReference>
<dbReference type="EMBL" id="JAAKZY010000008">
    <property type="protein sequence ID" value="NGO06885.1"/>
    <property type="molecule type" value="Genomic_DNA"/>
</dbReference>
<evidence type="ECO:0000256" key="5">
    <source>
        <dbReference type="ARBA" id="ARBA00022741"/>
    </source>
</evidence>
<evidence type="ECO:0000256" key="4">
    <source>
        <dbReference type="ARBA" id="ARBA00022475"/>
    </source>
</evidence>
<dbReference type="GO" id="GO:0005524">
    <property type="term" value="F:ATP binding"/>
    <property type="evidence" value="ECO:0007669"/>
    <property type="project" value="UniProtKB-KW"/>
</dbReference>
<comment type="subcellular location">
    <subcellularLocation>
        <location evidence="1">Cell membrane</location>
        <topology evidence="1">Peripheral membrane protein</topology>
    </subcellularLocation>
</comment>
<dbReference type="PANTHER" id="PTHR43297">
    <property type="entry name" value="OLIGOPEPTIDE TRANSPORT ATP-BINDING PROTEIN APPD"/>
    <property type="match status" value="1"/>
</dbReference>
<dbReference type="SMART" id="SM00382">
    <property type="entry name" value="AAA"/>
    <property type="match status" value="2"/>
</dbReference>
<evidence type="ECO:0000256" key="3">
    <source>
        <dbReference type="ARBA" id="ARBA00022448"/>
    </source>
</evidence>
<evidence type="ECO:0000256" key="2">
    <source>
        <dbReference type="ARBA" id="ARBA00005417"/>
    </source>
</evidence>
<feature type="domain" description="ABC transporter" evidence="9">
    <location>
        <begin position="304"/>
        <end position="551"/>
    </location>
</feature>
<dbReference type="PANTHER" id="PTHR43297:SF2">
    <property type="entry name" value="DIPEPTIDE TRANSPORT ATP-BINDING PROTEIN DPPD"/>
    <property type="match status" value="1"/>
</dbReference>
<proteinExistence type="inferred from homology"/>
<gene>
    <name evidence="10" type="ORF">G5C60_04175</name>
</gene>
<dbReference type="GO" id="GO:0016887">
    <property type="term" value="F:ATP hydrolysis activity"/>
    <property type="evidence" value="ECO:0007669"/>
    <property type="project" value="InterPro"/>
</dbReference>
<dbReference type="SUPFAM" id="SSF52540">
    <property type="entry name" value="P-loop containing nucleoside triphosphate hydrolases"/>
    <property type="match status" value="2"/>
</dbReference>
<keyword evidence="5" id="KW-0547">Nucleotide-binding</keyword>
<feature type="region of interest" description="Disordered" evidence="8">
    <location>
        <begin position="263"/>
        <end position="299"/>
    </location>
</feature>
<comment type="similarity">
    <text evidence="2">Belongs to the ABC transporter superfamily.</text>
</comment>
<evidence type="ECO:0000313" key="10">
    <source>
        <dbReference type="EMBL" id="NGO06885.1"/>
    </source>
</evidence>
<evidence type="ECO:0000256" key="8">
    <source>
        <dbReference type="SAM" id="MobiDB-lite"/>
    </source>
</evidence>
<dbReference type="NCBIfam" id="NF008453">
    <property type="entry name" value="PRK11308.1"/>
    <property type="match status" value="2"/>
</dbReference>
<dbReference type="GO" id="GO:0015833">
    <property type="term" value="P:peptide transport"/>
    <property type="evidence" value="ECO:0007669"/>
    <property type="project" value="InterPro"/>
</dbReference>
<accession>A0A6G4UYY2</accession>
<dbReference type="InterPro" id="IPR050388">
    <property type="entry name" value="ABC_Ni/Peptide_Import"/>
</dbReference>
<dbReference type="PROSITE" id="PS00211">
    <property type="entry name" value="ABC_TRANSPORTER_1"/>
    <property type="match status" value="2"/>
</dbReference>
<feature type="domain" description="ABC transporter" evidence="9">
    <location>
        <begin position="7"/>
        <end position="253"/>
    </location>
</feature>
<evidence type="ECO:0000259" key="9">
    <source>
        <dbReference type="PROSITE" id="PS50893"/>
    </source>
</evidence>
<evidence type="ECO:0000256" key="7">
    <source>
        <dbReference type="ARBA" id="ARBA00023136"/>
    </source>
</evidence>
<evidence type="ECO:0000313" key="11">
    <source>
        <dbReference type="Proteomes" id="UP000472335"/>
    </source>
</evidence>
<keyword evidence="7" id="KW-0472">Membrane</keyword>
<keyword evidence="4" id="KW-1003">Cell membrane</keyword>
<dbReference type="InterPro" id="IPR027417">
    <property type="entry name" value="P-loop_NTPase"/>
</dbReference>
<dbReference type="PROSITE" id="PS50893">
    <property type="entry name" value="ABC_TRANSPORTER_2"/>
    <property type="match status" value="2"/>
</dbReference>
<keyword evidence="11" id="KW-1185">Reference proteome</keyword>
<keyword evidence="3" id="KW-0813">Transport</keyword>
<keyword evidence="6 10" id="KW-0067">ATP-binding</keyword>
<dbReference type="Gene3D" id="3.40.50.300">
    <property type="entry name" value="P-loop containing nucleotide triphosphate hydrolases"/>
    <property type="match status" value="2"/>
</dbReference>
<dbReference type="RefSeq" id="WP_165254807.1">
    <property type="nucleotide sequence ID" value="NZ_JAAKZY010000008.1"/>
</dbReference>
<evidence type="ECO:0000256" key="1">
    <source>
        <dbReference type="ARBA" id="ARBA00004202"/>
    </source>
</evidence>
<dbReference type="Proteomes" id="UP000472335">
    <property type="component" value="Unassembled WGS sequence"/>
</dbReference>
<evidence type="ECO:0000256" key="6">
    <source>
        <dbReference type="ARBA" id="ARBA00022840"/>
    </source>
</evidence>
<organism evidence="10 11">
    <name type="scientific">Streptomyces scabichelini</name>
    <dbReference type="NCBI Taxonomy" id="2711217"/>
    <lineage>
        <taxon>Bacteria</taxon>
        <taxon>Bacillati</taxon>
        <taxon>Actinomycetota</taxon>
        <taxon>Actinomycetes</taxon>
        <taxon>Kitasatosporales</taxon>
        <taxon>Streptomycetaceae</taxon>
        <taxon>Streptomyces</taxon>
    </lineage>
</organism>
<dbReference type="Pfam" id="PF08352">
    <property type="entry name" value="oligo_HPY"/>
    <property type="match status" value="2"/>
</dbReference>
<reference evidence="10 11" key="1">
    <citation type="submission" date="2020-02" db="EMBL/GenBank/DDBJ databases">
        <title>Whole-genome analyses of novel actinobacteria.</title>
        <authorList>
            <person name="Sahin N."/>
            <person name="Gencbay T."/>
        </authorList>
    </citation>
    <scope>NUCLEOTIDE SEQUENCE [LARGE SCALE GENOMIC DNA]</scope>
    <source>
        <strain evidence="10 11">HC44</strain>
    </source>
</reference>
<dbReference type="InterPro" id="IPR013563">
    <property type="entry name" value="Oligopep_ABC_C"/>
</dbReference>
<dbReference type="InterPro" id="IPR003439">
    <property type="entry name" value="ABC_transporter-like_ATP-bd"/>
</dbReference>
<dbReference type="GO" id="GO:0005886">
    <property type="term" value="C:plasma membrane"/>
    <property type="evidence" value="ECO:0007669"/>
    <property type="project" value="UniProtKB-SubCell"/>
</dbReference>
<name>A0A6G4UYY2_9ACTN</name>
<protein>
    <submittedName>
        <fullName evidence="10">ABC transporter ATP-binding protein</fullName>
    </submittedName>
</protein>